<gene>
    <name evidence="2" type="ORF">BKA55DRAFT_685948</name>
</gene>
<keyword evidence="3" id="KW-1185">Reference proteome</keyword>
<name>A0A9P9KNS8_FUSRE</name>
<dbReference type="RefSeq" id="XP_046054216.1">
    <property type="nucleotide sequence ID" value="XM_046198874.1"/>
</dbReference>
<dbReference type="EMBL" id="JAGMUX010000003">
    <property type="protein sequence ID" value="KAH7265481.1"/>
    <property type="molecule type" value="Genomic_DNA"/>
</dbReference>
<sequence length="55" mass="6051">MATAQTLAVVDIPCLHHLPDAEDFADSRNVSNSLPQPDEQPEISGSPVFRDEYLL</sequence>
<accession>A0A9P9KNS8</accession>
<organism evidence="2 3">
    <name type="scientific">Fusarium redolens</name>
    <dbReference type="NCBI Taxonomy" id="48865"/>
    <lineage>
        <taxon>Eukaryota</taxon>
        <taxon>Fungi</taxon>
        <taxon>Dikarya</taxon>
        <taxon>Ascomycota</taxon>
        <taxon>Pezizomycotina</taxon>
        <taxon>Sordariomycetes</taxon>
        <taxon>Hypocreomycetidae</taxon>
        <taxon>Hypocreales</taxon>
        <taxon>Nectriaceae</taxon>
        <taxon>Fusarium</taxon>
        <taxon>Fusarium redolens species complex</taxon>
    </lineage>
</organism>
<dbReference type="Proteomes" id="UP000720189">
    <property type="component" value="Unassembled WGS sequence"/>
</dbReference>
<comment type="caution">
    <text evidence="2">The sequence shown here is derived from an EMBL/GenBank/DDBJ whole genome shotgun (WGS) entry which is preliminary data.</text>
</comment>
<dbReference type="OrthoDB" id="2322999at2759"/>
<dbReference type="AlphaFoldDB" id="A0A9P9KNS8"/>
<feature type="region of interest" description="Disordered" evidence="1">
    <location>
        <begin position="25"/>
        <end position="55"/>
    </location>
</feature>
<protein>
    <submittedName>
        <fullName evidence="2">Uncharacterized protein</fullName>
    </submittedName>
</protein>
<proteinExistence type="predicted"/>
<reference evidence="2" key="1">
    <citation type="journal article" date="2021" name="Nat. Commun.">
        <title>Genetic determinants of endophytism in the Arabidopsis root mycobiome.</title>
        <authorList>
            <person name="Mesny F."/>
            <person name="Miyauchi S."/>
            <person name="Thiergart T."/>
            <person name="Pickel B."/>
            <person name="Atanasova L."/>
            <person name="Karlsson M."/>
            <person name="Huettel B."/>
            <person name="Barry K.W."/>
            <person name="Haridas S."/>
            <person name="Chen C."/>
            <person name="Bauer D."/>
            <person name="Andreopoulos W."/>
            <person name="Pangilinan J."/>
            <person name="LaButti K."/>
            <person name="Riley R."/>
            <person name="Lipzen A."/>
            <person name="Clum A."/>
            <person name="Drula E."/>
            <person name="Henrissat B."/>
            <person name="Kohler A."/>
            <person name="Grigoriev I.V."/>
            <person name="Martin F.M."/>
            <person name="Hacquard S."/>
        </authorList>
    </citation>
    <scope>NUCLEOTIDE SEQUENCE</scope>
    <source>
        <strain evidence="2">MPI-CAGE-AT-0023</strain>
    </source>
</reference>
<dbReference type="GeneID" id="70228828"/>
<evidence type="ECO:0000313" key="2">
    <source>
        <dbReference type="EMBL" id="KAH7265481.1"/>
    </source>
</evidence>
<evidence type="ECO:0000256" key="1">
    <source>
        <dbReference type="SAM" id="MobiDB-lite"/>
    </source>
</evidence>
<evidence type="ECO:0000313" key="3">
    <source>
        <dbReference type="Proteomes" id="UP000720189"/>
    </source>
</evidence>